<keyword evidence="2" id="KW-1185">Reference proteome</keyword>
<sequence>MSNKQNADAVQSTGPKIVVDQQQTFDDEQQPVQHQRQDFLPDLGRRALHLAPYNSTT</sequence>
<comment type="caution">
    <text evidence="1">The sequence shown here is derived from an EMBL/GenBank/DDBJ whole genome shotgun (WGS) entry which is preliminary data.</text>
</comment>
<organism evidence="1 2">
    <name type="scientific">Syncephalastrum racemosum</name>
    <name type="common">Filamentous fungus</name>
    <dbReference type="NCBI Taxonomy" id="13706"/>
    <lineage>
        <taxon>Eukaryota</taxon>
        <taxon>Fungi</taxon>
        <taxon>Fungi incertae sedis</taxon>
        <taxon>Mucoromycota</taxon>
        <taxon>Mucoromycotina</taxon>
        <taxon>Mucoromycetes</taxon>
        <taxon>Mucorales</taxon>
        <taxon>Syncephalastraceae</taxon>
        <taxon>Syncephalastrum</taxon>
    </lineage>
</organism>
<dbReference type="InParanoid" id="A0A1X2HDR9"/>
<protein>
    <submittedName>
        <fullName evidence="1">Uncharacterized protein</fullName>
    </submittedName>
</protein>
<accession>A0A1X2HDR9</accession>
<reference evidence="1 2" key="1">
    <citation type="submission" date="2016-07" db="EMBL/GenBank/DDBJ databases">
        <title>Pervasive Adenine N6-methylation of Active Genes in Fungi.</title>
        <authorList>
            <consortium name="DOE Joint Genome Institute"/>
            <person name="Mondo S.J."/>
            <person name="Dannebaum R.O."/>
            <person name="Kuo R.C."/>
            <person name="Labutti K."/>
            <person name="Haridas S."/>
            <person name="Kuo A."/>
            <person name="Salamov A."/>
            <person name="Ahrendt S.R."/>
            <person name="Lipzen A."/>
            <person name="Sullivan W."/>
            <person name="Andreopoulos W.B."/>
            <person name="Clum A."/>
            <person name="Lindquist E."/>
            <person name="Daum C."/>
            <person name="Ramamoorthy G.K."/>
            <person name="Gryganskyi A."/>
            <person name="Culley D."/>
            <person name="Magnuson J.K."/>
            <person name="James T.Y."/>
            <person name="O'Malley M.A."/>
            <person name="Stajich J.E."/>
            <person name="Spatafora J.W."/>
            <person name="Visel A."/>
            <person name="Grigoriev I.V."/>
        </authorList>
    </citation>
    <scope>NUCLEOTIDE SEQUENCE [LARGE SCALE GENOMIC DNA]</scope>
    <source>
        <strain evidence="1 2">NRRL 2496</strain>
    </source>
</reference>
<gene>
    <name evidence="1" type="ORF">BCR43DRAFT_515326</name>
</gene>
<name>A0A1X2HDR9_SYNRA</name>
<evidence type="ECO:0000313" key="1">
    <source>
        <dbReference type="EMBL" id="ORY96965.1"/>
    </source>
</evidence>
<evidence type="ECO:0000313" key="2">
    <source>
        <dbReference type="Proteomes" id="UP000242180"/>
    </source>
</evidence>
<dbReference type="AlphaFoldDB" id="A0A1X2HDR9"/>
<proteinExistence type="predicted"/>
<dbReference type="Proteomes" id="UP000242180">
    <property type="component" value="Unassembled WGS sequence"/>
</dbReference>
<dbReference type="EMBL" id="MCGN01000005">
    <property type="protein sequence ID" value="ORY96965.1"/>
    <property type="molecule type" value="Genomic_DNA"/>
</dbReference>